<dbReference type="Proteomes" id="UP001596380">
    <property type="component" value="Unassembled WGS sequence"/>
</dbReference>
<dbReference type="EMBL" id="JBHSXS010000068">
    <property type="protein sequence ID" value="MFC6887089.1"/>
    <property type="molecule type" value="Genomic_DNA"/>
</dbReference>
<dbReference type="InterPro" id="IPR036390">
    <property type="entry name" value="WH_DNA-bd_sf"/>
</dbReference>
<dbReference type="PRINTS" id="PR00033">
    <property type="entry name" value="HTHASNC"/>
</dbReference>
<dbReference type="InterPro" id="IPR019887">
    <property type="entry name" value="Tscrpt_reg_AsnC/Lrp_C"/>
</dbReference>
<dbReference type="InterPro" id="IPR036388">
    <property type="entry name" value="WH-like_DNA-bd_sf"/>
</dbReference>
<protein>
    <submittedName>
        <fullName evidence="5">AsnC family transcriptional regulator</fullName>
    </submittedName>
</protein>
<evidence type="ECO:0000256" key="3">
    <source>
        <dbReference type="ARBA" id="ARBA00023163"/>
    </source>
</evidence>
<dbReference type="SUPFAM" id="SSF46785">
    <property type="entry name" value="Winged helix' DNA-binding domain"/>
    <property type="match status" value="2"/>
</dbReference>
<keyword evidence="1" id="KW-0805">Transcription regulation</keyword>
<accession>A0ABW2CZ23</accession>
<dbReference type="PROSITE" id="PS50956">
    <property type="entry name" value="HTH_ASNC_2"/>
    <property type="match status" value="1"/>
</dbReference>
<evidence type="ECO:0000259" key="4">
    <source>
        <dbReference type="PROSITE" id="PS50956"/>
    </source>
</evidence>
<dbReference type="InterPro" id="IPR000485">
    <property type="entry name" value="AsnC-type_HTH_dom"/>
</dbReference>
<gene>
    <name evidence="5" type="ORF">ACFQKB_45505</name>
</gene>
<evidence type="ECO:0000313" key="5">
    <source>
        <dbReference type="EMBL" id="MFC6887089.1"/>
    </source>
</evidence>
<dbReference type="Pfam" id="PF13404">
    <property type="entry name" value="HTH_AsnC-type"/>
    <property type="match status" value="1"/>
</dbReference>
<dbReference type="Pfam" id="PF01037">
    <property type="entry name" value="AsnC_trans_reg"/>
    <property type="match status" value="1"/>
</dbReference>
<dbReference type="InterPro" id="IPR011991">
    <property type="entry name" value="ArsR-like_HTH"/>
</dbReference>
<dbReference type="RefSeq" id="WP_378064173.1">
    <property type="nucleotide sequence ID" value="NZ_JBHSXS010000068.1"/>
</dbReference>
<dbReference type="SMART" id="SM00344">
    <property type="entry name" value="HTH_ASNC"/>
    <property type="match status" value="1"/>
</dbReference>
<dbReference type="Gene3D" id="3.30.70.920">
    <property type="match status" value="1"/>
</dbReference>
<dbReference type="InterPro" id="IPR011008">
    <property type="entry name" value="Dimeric_a/b-barrel"/>
</dbReference>
<proteinExistence type="predicted"/>
<dbReference type="InterPro" id="IPR019888">
    <property type="entry name" value="Tscrpt_reg_AsnC-like"/>
</dbReference>
<dbReference type="PANTHER" id="PTHR30154:SF34">
    <property type="entry name" value="TRANSCRIPTIONAL REGULATOR AZLB"/>
    <property type="match status" value="1"/>
</dbReference>
<organism evidence="5 6">
    <name type="scientific">Actinomadura yumaensis</name>
    <dbReference type="NCBI Taxonomy" id="111807"/>
    <lineage>
        <taxon>Bacteria</taxon>
        <taxon>Bacillati</taxon>
        <taxon>Actinomycetota</taxon>
        <taxon>Actinomycetes</taxon>
        <taxon>Streptosporangiales</taxon>
        <taxon>Thermomonosporaceae</taxon>
        <taxon>Actinomadura</taxon>
    </lineage>
</organism>
<dbReference type="SUPFAM" id="SSF54909">
    <property type="entry name" value="Dimeric alpha+beta barrel"/>
    <property type="match status" value="1"/>
</dbReference>
<keyword evidence="3" id="KW-0804">Transcription</keyword>
<comment type="caution">
    <text evidence="5">The sequence shown here is derived from an EMBL/GenBank/DDBJ whole genome shotgun (WGS) entry which is preliminary data.</text>
</comment>
<evidence type="ECO:0000313" key="6">
    <source>
        <dbReference type="Proteomes" id="UP001596380"/>
    </source>
</evidence>
<feature type="domain" description="HTH asnC-type" evidence="4">
    <location>
        <begin position="6"/>
        <end position="66"/>
    </location>
</feature>
<name>A0ABW2CZ23_9ACTN</name>
<reference evidence="6" key="1">
    <citation type="journal article" date="2019" name="Int. J. Syst. Evol. Microbiol.">
        <title>The Global Catalogue of Microorganisms (GCM) 10K type strain sequencing project: providing services to taxonomists for standard genome sequencing and annotation.</title>
        <authorList>
            <consortium name="The Broad Institute Genomics Platform"/>
            <consortium name="The Broad Institute Genome Sequencing Center for Infectious Disease"/>
            <person name="Wu L."/>
            <person name="Ma J."/>
        </authorList>
    </citation>
    <scope>NUCLEOTIDE SEQUENCE [LARGE SCALE GENOMIC DNA]</scope>
    <source>
        <strain evidence="6">JCM 3369</strain>
    </source>
</reference>
<dbReference type="CDD" id="cd00090">
    <property type="entry name" value="HTH_ARSR"/>
    <property type="match status" value="1"/>
</dbReference>
<evidence type="ECO:0000256" key="2">
    <source>
        <dbReference type="ARBA" id="ARBA00023125"/>
    </source>
</evidence>
<dbReference type="PANTHER" id="PTHR30154">
    <property type="entry name" value="LEUCINE-RESPONSIVE REGULATORY PROTEIN"/>
    <property type="match status" value="1"/>
</dbReference>
<evidence type="ECO:0000256" key="1">
    <source>
        <dbReference type="ARBA" id="ARBA00023015"/>
    </source>
</evidence>
<sequence length="342" mass="36535">MTLDSFDDLDRGLLHALQIDGRAPFRRIGEVLGVSDQTVARRYARLRRSRSLRVLGLSDPAVVNQVQWTVRVRATPEAAAEIADALARRSDTSWISLCSGGTEIFCTAFGDGVDPLLLEALPRTRHVLDVRAHQVLHVFDGGAGKPFTKHGPLTASQVARLSEHLPVPSGPAPRLDGADRRILEVLREDGRATVEELMAAARVSASTARRRLHDLRAGGVLHFDVDVDLRVFELPVRTMLWLTARAADLDAVGRALATHAEVAFAAATTGPGNVLASVSTRDTAALYRYLTTEVAALPGVGAVETAPVVRNVKAAVTHYGARLPRARGGGQGGVGRGQGLVT</sequence>
<keyword evidence="2" id="KW-0238">DNA-binding</keyword>
<keyword evidence="6" id="KW-1185">Reference proteome</keyword>
<dbReference type="Gene3D" id="1.10.10.10">
    <property type="entry name" value="Winged helix-like DNA-binding domain superfamily/Winged helix DNA-binding domain"/>
    <property type="match status" value="2"/>
</dbReference>
<dbReference type="Pfam" id="PF13412">
    <property type="entry name" value="HTH_24"/>
    <property type="match status" value="1"/>
</dbReference>